<feature type="compositionally biased region" description="Low complexity" evidence="4">
    <location>
        <begin position="41"/>
        <end position="68"/>
    </location>
</feature>
<protein>
    <submittedName>
        <fullName evidence="7">Fork-head domain-containing protein</fullName>
    </submittedName>
</protein>
<keyword evidence="2 3" id="KW-0539">Nucleus</keyword>
<dbReference type="InterPro" id="IPR001766">
    <property type="entry name" value="Fork_head_dom"/>
</dbReference>
<feature type="compositionally biased region" description="Polar residues" evidence="4">
    <location>
        <begin position="196"/>
        <end position="205"/>
    </location>
</feature>
<proteinExistence type="predicted"/>
<feature type="DNA-binding region" description="Fork-head" evidence="3">
    <location>
        <begin position="96"/>
        <end position="191"/>
    </location>
</feature>
<dbReference type="GO" id="GO:0000981">
    <property type="term" value="F:DNA-binding transcription factor activity, RNA polymerase II-specific"/>
    <property type="evidence" value="ECO:0007669"/>
    <property type="project" value="TreeGrafter"/>
</dbReference>
<dbReference type="SUPFAM" id="SSF46785">
    <property type="entry name" value="Winged helix' DNA-binding domain"/>
    <property type="match status" value="1"/>
</dbReference>
<organism evidence="6 7">
    <name type="scientific">Parastrongyloides trichosuri</name>
    <name type="common">Possum-specific nematode worm</name>
    <dbReference type="NCBI Taxonomy" id="131310"/>
    <lineage>
        <taxon>Eukaryota</taxon>
        <taxon>Metazoa</taxon>
        <taxon>Ecdysozoa</taxon>
        <taxon>Nematoda</taxon>
        <taxon>Chromadorea</taxon>
        <taxon>Rhabditida</taxon>
        <taxon>Tylenchina</taxon>
        <taxon>Panagrolaimomorpha</taxon>
        <taxon>Strongyloidoidea</taxon>
        <taxon>Strongyloididae</taxon>
        <taxon>Parastrongyloides</taxon>
    </lineage>
</organism>
<evidence type="ECO:0000256" key="1">
    <source>
        <dbReference type="ARBA" id="ARBA00023125"/>
    </source>
</evidence>
<dbReference type="WBParaSite" id="PTRK_0001396400.1">
    <property type="protein sequence ID" value="PTRK_0001396400.1"/>
    <property type="gene ID" value="PTRK_0001396400"/>
</dbReference>
<evidence type="ECO:0000256" key="2">
    <source>
        <dbReference type="ARBA" id="ARBA00023242"/>
    </source>
</evidence>
<reference evidence="7" key="1">
    <citation type="submission" date="2017-02" db="UniProtKB">
        <authorList>
            <consortium name="WormBaseParasite"/>
        </authorList>
    </citation>
    <scope>IDENTIFICATION</scope>
</reference>
<dbReference type="GO" id="GO:0000978">
    <property type="term" value="F:RNA polymerase II cis-regulatory region sequence-specific DNA binding"/>
    <property type="evidence" value="ECO:0007669"/>
    <property type="project" value="TreeGrafter"/>
</dbReference>
<name>A0A0N4ZYU9_PARTI</name>
<evidence type="ECO:0000256" key="4">
    <source>
        <dbReference type="SAM" id="MobiDB-lite"/>
    </source>
</evidence>
<dbReference type="Proteomes" id="UP000038045">
    <property type="component" value="Unplaced"/>
</dbReference>
<feature type="region of interest" description="Disordered" evidence="4">
    <location>
        <begin position="1"/>
        <end position="68"/>
    </location>
</feature>
<dbReference type="CDD" id="cd00059">
    <property type="entry name" value="FH_FOX"/>
    <property type="match status" value="1"/>
</dbReference>
<evidence type="ECO:0000256" key="3">
    <source>
        <dbReference type="PROSITE-ProRule" id="PRU00089"/>
    </source>
</evidence>
<dbReference type="GO" id="GO:0005634">
    <property type="term" value="C:nucleus"/>
    <property type="evidence" value="ECO:0007669"/>
    <property type="project" value="UniProtKB-SubCell"/>
</dbReference>
<dbReference type="InterPro" id="IPR036388">
    <property type="entry name" value="WH-like_DNA-bd_sf"/>
</dbReference>
<dbReference type="PANTHER" id="PTHR11829">
    <property type="entry name" value="FORKHEAD BOX PROTEIN"/>
    <property type="match status" value="1"/>
</dbReference>
<dbReference type="SMART" id="SM00339">
    <property type="entry name" value="FH"/>
    <property type="match status" value="1"/>
</dbReference>
<dbReference type="PRINTS" id="PR00053">
    <property type="entry name" value="FORKHEAD"/>
</dbReference>
<dbReference type="Pfam" id="PF00250">
    <property type="entry name" value="Forkhead"/>
    <property type="match status" value="1"/>
</dbReference>
<evidence type="ECO:0000259" key="5">
    <source>
        <dbReference type="PROSITE" id="PS50039"/>
    </source>
</evidence>
<dbReference type="AlphaFoldDB" id="A0A0N4ZYU9"/>
<dbReference type="STRING" id="131310.A0A0N4ZYU9"/>
<keyword evidence="6" id="KW-1185">Reference proteome</keyword>
<evidence type="ECO:0000313" key="7">
    <source>
        <dbReference type="WBParaSite" id="PTRK_0001396400.1"/>
    </source>
</evidence>
<evidence type="ECO:0000313" key="6">
    <source>
        <dbReference type="Proteomes" id="UP000038045"/>
    </source>
</evidence>
<dbReference type="GO" id="GO:0009653">
    <property type="term" value="P:anatomical structure morphogenesis"/>
    <property type="evidence" value="ECO:0007669"/>
    <property type="project" value="TreeGrafter"/>
</dbReference>
<dbReference type="PANTHER" id="PTHR11829:SF411">
    <property type="entry name" value="FORKHEAD BOX PROTEIN L2"/>
    <property type="match status" value="1"/>
</dbReference>
<dbReference type="InterPro" id="IPR030456">
    <property type="entry name" value="TF_fork_head_CS_2"/>
</dbReference>
<feature type="region of interest" description="Disordered" evidence="4">
    <location>
        <begin position="184"/>
        <end position="212"/>
    </location>
</feature>
<dbReference type="InterPro" id="IPR036390">
    <property type="entry name" value="WH_DNA-bd_sf"/>
</dbReference>
<feature type="region of interest" description="Disordered" evidence="4">
    <location>
        <begin position="436"/>
        <end position="463"/>
    </location>
</feature>
<accession>A0A0N4ZYU9</accession>
<dbReference type="InterPro" id="IPR050211">
    <property type="entry name" value="FOX_domain-containing"/>
</dbReference>
<keyword evidence="1 3" id="KW-0238">DNA-binding</keyword>
<dbReference type="Gene3D" id="1.10.10.10">
    <property type="entry name" value="Winged helix-like DNA-binding domain superfamily/Winged helix DNA-binding domain"/>
    <property type="match status" value="1"/>
</dbReference>
<dbReference type="PROSITE" id="PS00658">
    <property type="entry name" value="FORK_HEAD_2"/>
    <property type="match status" value="1"/>
</dbReference>
<comment type="subcellular location">
    <subcellularLocation>
        <location evidence="3">Nucleus</location>
    </subcellularLocation>
</comment>
<feature type="domain" description="Fork-head" evidence="5">
    <location>
        <begin position="96"/>
        <end position="191"/>
    </location>
</feature>
<dbReference type="GO" id="GO:0030154">
    <property type="term" value="P:cell differentiation"/>
    <property type="evidence" value="ECO:0007669"/>
    <property type="project" value="TreeGrafter"/>
</dbReference>
<sequence>MMDVETQSTSSPNSPITTVPQSSILDSIKCDEPISPENEIAAALDASESLSTSSSASTLSHSSTASSSSPNLALLATAISTATKNNDFEENEKEERPSLSYKDLIIEAIETHPDKRLKLSEIYHVIRQLHPYYRKRADQWGWQNSIRHNLSLHDCFVKLPLKQTSSSGVVGHFWTVVRDMGDKNSSRRRARSNVNGVPSRNSTPRTGRVNRMRSDIHNGGIATASSGTPLLDPKMYMGEAASLPASPASFINQKMDFMHKENSNLLQKALPFSNLQSLINQSSLGLNLLDAAKLQHQSVSAPITPSVNSSSIATMNNISALALAASLSNNTNSNPLLDLINQSNEQKNNNQNVIANYITQQGLLNTLTQPTTNNLITDTLTSLLLNSLGNSQNNQQPPSLQNSLLNLPNMITSTNNNQSNTNTALTQSLLSLLQLGNTNNSNSNTNSSSNSSQASPPTPSNTLSNLSLLDQLSQQLRSNSKDNTFSQVTS</sequence>
<feature type="compositionally biased region" description="Polar residues" evidence="4">
    <location>
        <begin position="1"/>
        <end position="25"/>
    </location>
</feature>
<dbReference type="PROSITE" id="PS50039">
    <property type="entry name" value="FORK_HEAD_3"/>
    <property type="match status" value="1"/>
</dbReference>